<feature type="transmembrane region" description="Helical" evidence="1">
    <location>
        <begin position="68"/>
        <end position="87"/>
    </location>
</feature>
<dbReference type="NCBIfam" id="TIGR00229">
    <property type="entry name" value="sensory_box"/>
    <property type="match status" value="2"/>
</dbReference>
<sequence length="826" mass="91232">MGYPRGSLTRVPVVDDVDSQQATRLSLREIWAGLVRPAFSDSHFWIIQAMVVTTFFIDLGGDLAQNAHLTPLPGFVWIVLLFVPVAYGGRYFGIIGSLGAALSGMILVIPEMLLFQHSVEQQLGTYSITAIMIIVAFVTGERLEEIQAIKRALAATDELFRSQQRSSIVFENSVAAICITDTEGNILEVNRSYCELVGLTKETITGQNITDLADPEHRVSDAQTIHRLIAGEVQSVNFTTRCLHKDGHSIWVDAFYSLVRDRGGVPVYIIASFYDITARRASLEALDNSERRFRSAFDASPIGVALISIDGRFLQVNSALCQMVGRNASEVIELGVLGLTHPSDRDLTNQLLKAQDDVIQVTKRYMHADGHILYVQVTRSLIIGSDIDERYFISQFRDITDERARSAQLTHQALHDPLTGLANRALFEDRLPQVNARSERLGGSQSAVLLLDLDDFKVVNDTAGHHIGDQMLVELSRRLESVTRSSDTLCRYAGDEFIYLAEGLKSPMEAEQVADRLLSVIDEPFHIDGRDFAQHASIGVAVYGANGVEDAKIIECADIALYEAKRLGKGTYVVFTPEMNEKTSTRFQLIQELKHASLSNEFSMSYQAILDLDTESIAGFEASLRWVHPQRGLMLPDAFIPLAEQSDLVLELGAFALHEAISKALSWEIKGAQSQAPYVMINLTTRQFHDPNLVTMVDKALAASGIAPTRLILEFTEETALDDISTTVEVLENLKRLDVRTALRDFGAGYSSLSYLAFLQPSIVKVDQSITQSIHDTAVLETIVFLSHRLNLSVLAQGIETIDQLASLRQLGCDLGQGSLIAHVLP</sequence>
<evidence type="ECO:0000259" key="2">
    <source>
        <dbReference type="PROSITE" id="PS50112"/>
    </source>
</evidence>
<feature type="domain" description="PAC" evidence="3">
    <location>
        <begin position="359"/>
        <end position="411"/>
    </location>
</feature>
<dbReference type="SMART" id="SM00267">
    <property type="entry name" value="GGDEF"/>
    <property type="match status" value="1"/>
</dbReference>
<evidence type="ECO:0000256" key="1">
    <source>
        <dbReference type="SAM" id="Phobius"/>
    </source>
</evidence>
<keyword evidence="1" id="KW-0472">Membrane</keyword>
<dbReference type="InterPro" id="IPR001633">
    <property type="entry name" value="EAL_dom"/>
</dbReference>
<reference evidence="6 7" key="1">
    <citation type="submission" date="2015-01" db="EMBL/GenBank/DDBJ databases">
        <title>Draft genome of the acidophilic iron oxidizer Ferrimicrobium acidiphilum strain T23.</title>
        <authorList>
            <person name="Poehlein A."/>
            <person name="Eisen S."/>
            <person name="Schloemann M."/>
            <person name="Johnson B.D."/>
            <person name="Daniel R."/>
            <person name="Muehling M."/>
        </authorList>
    </citation>
    <scope>NUCLEOTIDE SEQUENCE [LARGE SCALE GENOMIC DNA]</scope>
    <source>
        <strain evidence="6 7">T23</strain>
    </source>
</reference>
<comment type="caution">
    <text evidence="6">The sequence shown here is derived from an EMBL/GenBank/DDBJ whole genome shotgun (WGS) entry which is preliminary data.</text>
</comment>
<evidence type="ECO:0000259" key="3">
    <source>
        <dbReference type="PROSITE" id="PS50113"/>
    </source>
</evidence>
<dbReference type="Gene3D" id="3.30.70.270">
    <property type="match status" value="1"/>
</dbReference>
<dbReference type="Gene3D" id="3.20.20.450">
    <property type="entry name" value="EAL domain"/>
    <property type="match status" value="1"/>
</dbReference>
<name>A0A0D8FUD9_9ACTN</name>
<dbReference type="SMART" id="SM00086">
    <property type="entry name" value="PAC"/>
    <property type="match status" value="2"/>
</dbReference>
<feature type="domain" description="EAL" evidence="4">
    <location>
        <begin position="586"/>
        <end position="826"/>
    </location>
</feature>
<dbReference type="InterPro" id="IPR035919">
    <property type="entry name" value="EAL_sf"/>
</dbReference>
<evidence type="ECO:0000313" key="6">
    <source>
        <dbReference type="EMBL" id="KJE75867.1"/>
    </source>
</evidence>
<dbReference type="PANTHER" id="PTHR44757">
    <property type="entry name" value="DIGUANYLATE CYCLASE DGCP"/>
    <property type="match status" value="1"/>
</dbReference>
<feature type="transmembrane region" description="Helical" evidence="1">
    <location>
        <begin position="93"/>
        <end position="114"/>
    </location>
</feature>
<dbReference type="OrthoDB" id="23692at2"/>
<dbReference type="STRING" id="1121877.FEAC_24270"/>
<dbReference type="InterPro" id="IPR000700">
    <property type="entry name" value="PAS-assoc_C"/>
</dbReference>
<dbReference type="InterPro" id="IPR052155">
    <property type="entry name" value="Biofilm_reg_signaling"/>
</dbReference>
<keyword evidence="1" id="KW-1133">Transmembrane helix</keyword>
<dbReference type="SUPFAM" id="SSF141868">
    <property type="entry name" value="EAL domain-like"/>
    <property type="match status" value="1"/>
</dbReference>
<dbReference type="CDD" id="cd01948">
    <property type="entry name" value="EAL"/>
    <property type="match status" value="1"/>
</dbReference>
<dbReference type="PANTHER" id="PTHR44757:SF2">
    <property type="entry name" value="BIOFILM ARCHITECTURE MAINTENANCE PROTEIN MBAA"/>
    <property type="match status" value="1"/>
</dbReference>
<dbReference type="EMBL" id="JXUW01000027">
    <property type="protein sequence ID" value="KJE75867.1"/>
    <property type="molecule type" value="Genomic_DNA"/>
</dbReference>
<keyword evidence="1" id="KW-0812">Transmembrane</keyword>
<protein>
    <submittedName>
        <fullName evidence="6">Phytochrome-like protein cph2</fullName>
    </submittedName>
</protein>
<dbReference type="InterPro" id="IPR043128">
    <property type="entry name" value="Rev_trsase/Diguanyl_cyclase"/>
</dbReference>
<dbReference type="SUPFAM" id="SSF55785">
    <property type="entry name" value="PYP-like sensor domain (PAS domain)"/>
    <property type="match status" value="2"/>
</dbReference>
<evidence type="ECO:0000259" key="4">
    <source>
        <dbReference type="PROSITE" id="PS50883"/>
    </source>
</evidence>
<proteinExistence type="predicted"/>
<dbReference type="GeneID" id="78373460"/>
<dbReference type="InterPro" id="IPR000160">
    <property type="entry name" value="GGDEF_dom"/>
</dbReference>
<dbReference type="RefSeq" id="WP_035390844.1">
    <property type="nucleotide sequence ID" value="NZ_JQKF01000032.1"/>
</dbReference>
<evidence type="ECO:0000313" key="7">
    <source>
        <dbReference type="Proteomes" id="UP000032336"/>
    </source>
</evidence>
<dbReference type="eggNOG" id="COG5001">
    <property type="taxonomic scope" value="Bacteria"/>
</dbReference>
<dbReference type="InterPro" id="IPR001610">
    <property type="entry name" value="PAC"/>
</dbReference>
<organism evidence="6 7">
    <name type="scientific">Ferrimicrobium acidiphilum DSM 19497</name>
    <dbReference type="NCBI Taxonomy" id="1121877"/>
    <lineage>
        <taxon>Bacteria</taxon>
        <taxon>Bacillati</taxon>
        <taxon>Actinomycetota</taxon>
        <taxon>Acidimicrobiia</taxon>
        <taxon>Acidimicrobiales</taxon>
        <taxon>Acidimicrobiaceae</taxon>
        <taxon>Ferrimicrobium</taxon>
    </lineage>
</organism>
<feature type="transmembrane region" description="Helical" evidence="1">
    <location>
        <begin position="43"/>
        <end position="61"/>
    </location>
</feature>
<feature type="domain" description="PAC" evidence="3">
    <location>
        <begin position="236"/>
        <end position="288"/>
    </location>
</feature>
<dbReference type="Proteomes" id="UP000032336">
    <property type="component" value="Unassembled WGS sequence"/>
</dbReference>
<dbReference type="SUPFAM" id="SSF55073">
    <property type="entry name" value="Nucleotide cyclase"/>
    <property type="match status" value="1"/>
</dbReference>
<feature type="domain" description="PAS" evidence="2">
    <location>
        <begin position="162"/>
        <end position="232"/>
    </location>
</feature>
<dbReference type="NCBIfam" id="TIGR00254">
    <property type="entry name" value="GGDEF"/>
    <property type="match status" value="1"/>
</dbReference>
<dbReference type="PROSITE" id="PS50887">
    <property type="entry name" value="GGDEF"/>
    <property type="match status" value="1"/>
</dbReference>
<dbReference type="InterPro" id="IPR029787">
    <property type="entry name" value="Nucleotide_cyclase"/>
</dbReference>
<dbReference type="Pfam" id="PF00563">
    <property type="entry name" value="EAL"/>
    <property type="match status" value="1"/>
</dbReference>
<feature type="domain" description="GGDEF" evidence="5">
    <location>
        <begin position="444"/>
        <end position="577"/>
    </location>
</feature>
<dbReference type="CDD" id="cd01949">
    <property type="entry name" value="GGDEF"/>
    <property type="match status" value="1"/>
</dbReference>
<dbReference type="Pfam" id="PF13426">
    <property type="entry name" value="PAS_9"/>
    <property type="match status" value="1"/>
</dbReference>
<dbReference type="SMART" id="SM00052">
    <property type="entry name" value="EAL"/>
    <property type="match status" value="1"/>
</dbReference>
<feature type="transmembrane region" description="Helical" evidence="1">
    <location>
        <begin position="123"/>
        <end position="140"/>
    </location>
</feature>
<dbReference type="InterPro" id="IPR000014">
    <property type="entry name" value="PAS"/>
</dbReference>
<gene>
    <name evidence="6" type="primary">cph25</name>
    <name evidence="6" type="ORF">FEAC_24270</name>
</gene>
<dbReference type="CDD" id="cd00130">
    <property type="entry name" value="PAS"/>
    <property type="match status" value="2"/>
</dbReference>
<dbReference type="Pfam" id="PF00989">
    <property type="entry name" value="PAS"/>
    <property type="match status" value="1"/>
</dbReference>
<dbReference type="InterPro" id="IPR035965">
    <property type="entry name" value="PAS-like_dom_sf"/>
</dbReference>
<dbReference type="PROSITE" id="PS50113">
    <property type="entry name" value="PAC"/>
    <property type="match status" value="2"/>
</dbReference>
<dbReference type="PROSITE" id="PS50883">
    <property type="entry name" value="EAL"/>
    <property type="match status" value="1"/>
</dbReference>
<dbReference type="Gene3D" id="3.30.450.20">
    <property type="entry name" value="PAS domain"/>
    <property type="match status" value="2"/>
</dbReference>
<evidence type="ECO:0000259" key="5">
    <source>
        <dbReference type="PROSITE" id="PS50887"/>
    </source>
</evidence>
<dbReference type="AlphaFoldDB" id="A0A0D8FUD9"/>
<accession>A0A0D8FUD9</accession>
<dbReference type="InterPro" id="IPR013767">
    <property type="entry name" value="PAS_fold"/>
</dbReference>
<dbReference type="SMART" id="SM00091">
    <property type="entry name" value="PAS"/>
    <property type="match status" value="2"/>
</dbReference>
<dbReference type="PROSITE" id="PS50112">
    <property type="entry name" value="PAS"/>
    <property type="match status" value="2"/>
</dbReference>
<feature type="domain" description="PAS" evidence="2">
    <location>
        <begin position="289"/>
        <end position="353"/>
    </location>
</feature>
<dbReference type="Pfam" id="PF00990">
    <property type="entry name" value="GGDEF"/>
    <property type="match status" value="1"/>
</dbReference>
<keyword evidence="7" id="KW-1185">Reference proteome</keyword>